<reference evidence="1" key="1">
    <citation type="submission" date="2017-06" db="EMBL/GenBank/DDBJ databases">
        <title>Genome sequencing of pathogenic and non-pathogenic strains within Bisgaard taxon 40.</title>
        <authorList>
            <person name="Ladner J.T."/>
            <person name="Lovett S.P."/>
            <person name="Koroleva G."/>
            <person name="Lorch J.M."/>
        </authorList>
    </citation>
    <scope>NUCLEOTIDE SEQUENCE</scope>
    <source>
        <strain evidence="1">27576-1-I1</strain>
    </source>
</reference>
<evidence type="ECO:0000313" key="2">
    <source>
        <dbReference type="Proteomes" id="UP000955338"/>
    </source>
</evidence>
<proteinExistence type="predicted"/>
<dbReference type="EMBL" id="CP022011">
    <property type="protein sequence ID" value="QDJ15290.1"/>
    <property type="molecule type" value="Genomic_DNA"/>
</dbReference>
<dbReference type="PROSITE" id="PS51257">
    <property type="entry name" value="PROKAR_LIPOPROTEIN"/>
    <property type="match status" value="1"/>
</dbReference>
<name>A0A8D4J127_9PAST</name>
<dbReference type="Proteomes" id="UP000955338">
    <property type="component" value="Chromosome"/>
</dbReference>
<keyword evidence="2" id="KW-1185">Reference proteome</keyword>
<evidence type="ECO:0000313" key="1">
    <source>
        <dbReference type="EMBL" id="QDJ15290.1"/>
    </source>
</evidence>
<gene>
    <name evidence="1" type="ORF">CEP48_07575</name>
</gene>
<organism evidence="1 2">
    <name type="scientific">Mergibacter septicus</name>
    <dbReference type="NCBI Taxonomy" id="221402"/>
    <lineage>
        <taxon>Bacteria</taxon>
        <taxon>Pseudomonadati</taxon>
        <taxon>Pseudomonadota</taxon>
        <taxon>Gammaproteobacteria</taxon>
        <taxon>Pasteurellales</taxon>
        <taxon>Pasteurellaceae</taxon>
        <taxon>Mergibacter</taxon>
    </lineage>
</organism>
<dbReference type="RefSeq" id="WP_261920199.1">
    <property type="nucleotide sequence ID" value="NZ_CP022011.1"/>
</dbReference>
<protein>
    <submittedName>
        <fullName evidence="1">Uncharacterized protein</fullName>
    </submittedName>
</protein>
<accession>A0A8D4J127</accession>
<dbReference type="AlphaFoldDB" id="A0A8D4J127"/>
<sequence length="166" mass="17367">MKKFIITLFASLILAGCVTSGEDLGADVYDATQLNTKQETRTVRILSIIKAKVAVDNKEQKQAVQTFGAILSGVTGAVIGYQSSDAGAVAGAIAGTAAGALGTALVKDKVIVEGVSLTYREGNKVYTSTQAGKRCQFKEGIALVITTKKNETRIQPNAECPSPKSK</sequence>